<dbReference type="EMBL" id="JADFTS010000006">
    <property type="protein sequence ID" value="KAF9603270.1"/>
    <property type="molecule type" value="Genomic_DNA"/>
</dbReference>
<dbReference type="OrthoDB" id="10514030at2759"/>
<dbReference type="Proteomes" id="UP000631114">
    <property type="component" value="Unassembled WGS sequence"/>
</dbReference>
<evidence type="ECO:0000313" key="1">
    <source>
        <dbReference type="EMBL" id="KAF9603270.1"/>
    </source>
</evidence>
<dbReference type="PANTHER" id="PTHR36077:SF1">
    <property type="entry name" value="HOMEOBOX PROSPERO PROTEIN"/>
    <property type="match status" value="1"/>
</dbReference>
<sequence length="91" mass="10312">MNDTYGNLASPTFPEYWTCCRVFLISDIVYKGFVRLRDLSTWPLPSASQQEEKEMAHLYERRRFPYPGDTEATDAFIASGGAIVTTIGPKD</sequence>
<dbReference type="AlphaFoldDB" id="A0A835HPH0"/>
<organism evidence="1 2">
    <name type="scientific">Coptis chinensis</name>
    <dbReference type="NCBI Taxonomy" id="261450"/>
    <lineage>
        <taxon>Eukaryota</taxon>
        <taxon>Viridiplantae</taxon>
        <taxon>Streptophyta</taxon>
        <taxon>Embryophyta</taxon>
        <taxon>Tracheophyta</taxon>
        <taxon>Spermatophyta</taxon>
        <taxon>Magnoliopsida</taxon>
        <taxon>Ranunculales</taxon>
        <taxon>Ranunculaceae</taxon>
        <taxon>Coptidoideae</taxon>
        <taxon>Coptis</taxon>
    </lineage>
</organism>
<proteinExistence type="predicted"/>
<reference evidence="1 2" key="1">
    <citation type="submission" date="2020-10" db="EMBL/GenBank/DDBJ databases">
        <title>The Coptis chinensis genome and diversification of protoberbering-type alkaloids.</title>
        <authorList>
            <person name="Wang B."/>
            <person name="Shu S."/>
            <person name="Song C."/>
            <person name="Liu Y."/>
        </authorList>
    </citation>
    <scope>NUCLEOTIDE SEQUENCE [LARGE SCALE GENOMIC DNA]</scope>
    <source>
        <strain evidence="1">HL-2020</strain>
        <tissue evidence="1">Leaf</tissue>
    </source>
</reference>
<evidence type="ECO:0000313" key="2">
    <source>
        <dbReference type="Proteomes" id="UP000631114"/>
    </source>
</evidence>
<keyword evidence="2" id="KW-1185">Reference proteome</keyword>
<protein>
    <submittedName>
        <fullName evidence="1">Uncharacterized protein</fullName>
    </submittedName>
</protein>
<gene>
    <name evidence="1" type="ORF">IFM89_034603</name>
</gene>
<accession>A0A835HPH0</accession>
<dbReference type="PANTHER" id="PTHR36077">
    <property type="entry name" value="BNAA02G07370D PROTEIN"/>
    <property type="match status" value="1"/>
</dbReference>
<name>A0A835HPH0_9MAGN</name>
<comment type="caution">
    <text evidence="1">The sequence shown here is derived from an EMBL/GenBank/DDBJ whole genome shotgun (WGS) entry which is preliminary data.</text>
</comment>